<dbReference type="InterPro" id="IPR050281">
    <property type="entry name" value="Flavin_monoamine_oxidase"/>
</dbReference>
<dbReference type="OrthoDB" id="2219495at2759"/>
<dbReference type="InterPro" id="IPR002937">
    <property type="entry name" value="Amino_oxidase"/>
</dbReference>
<dbReference type="Pfam" id="PF01593">
    <property type="entry name" value="Amino_oxidase"/>
    <property type="match status" value="1"/>
</dbReference>
<dbReference type="Gene3D" id="3.90.660.10">
    <property type="match status" value="1"/>
</dbReference>
<dbReference type="Gene3D" id="3.50.50.60">
    <property type="entry name" value="FAD/NAD(P)-binding domain"/>
    <property type="match status" value="1"/>
</dbReference>
<reference evidence="2 3" key="1">
    <citation type="submission" date="2020-04" db="EMBL/GenBank/DDBJ databases">
        <authorList>
            <person name="Alioto T."/>
            <person name="Alioto T."/>
            <person name="Gomez Garrido J."/>
        </authorList>
    </citation>
    <scope>NUCLEOTIDE SEQUENCE [LARGE SCALE GENOMIC DNA]</scope>
</reference>
<dbReference type="InterPro" id="IPR036188">
    <property type="entry name" value="FAD/NAD-bd_sf"/>
</dbReference>
<dbReference type="SUPFAM" id="SSF54373">
    <property type="entry name" value="FAD-linked reductases, C-terminal domain"/>
    <property type="match status" value="1"/>
</dbReference>
<dbReference type="SUPFAM" id="SSF51905">
    <property type="entry name" value="FAD/NAD(P)-binding domain"/>
    <property type="match status" value="1"/>
</dbReference>
<dbReference type="EMBL" id="CADEPI010000168">
    <property type="protein sequence ID" value="CAB3378580.1"/>
    <property type="molecule type" value="Genomic_DNA"/>
</dbReference>
<gene>
    <name evidence="2" type="ORF">CLODIP_2_CD10240</name>
</gene>
<protein>
    <recommendedName>
        <fullName evidence="1">Amine oxidase domain-containing protein</fullName>
    </recommendedName>
</protein>
<name>A0A8S1DDK8_9INSE</name>
<sequence>MMLTSRICRAQVIARPACVYFSRRFKDITAGDGTEKKRLPFKETKRVVILGAGIAGLSAAQRLTKQGFKNVTILEASNRAGGRVHTGQVGGSVLELGAQQFEDASLANSAVTLAAREELIKGPKPRLQAAFGHIYAADGRPISPGVVEAARTAFSNALAKVKPAANTSLLDSLKNALQNEAVAVESHELDDARRVQEALSLALRGIVGEDLSKVSAEHIETHSIIPGGQLSFPEGGASLISPLLRDLPSDALRLEQPVCTVRWGSSLEPVDPLPAKVICCSGEILPADFVLCTLPLGVMKQHAARLLPNLPKEKLEAIDRLGVGRSNVLCLEFEQPFWVPSTGGEVVQLAFAKEEMSDNRWFACLTGLKQLGGNSRLLHGLVAGPGALHLEETTDQQIIEDVTALLRRHTGNPLIPEPVRVVRSAWCTDHNFLGGSAYLSVDARPEHIRTLAEPLCEEDDEERPVVLFAGEATNEAHLGTLHGAQLSGVREADRIIDAVTELEKRCPSSNLSKPKRR</sequence>
<evidence type="ECO:0000259" key="1">
    <source>
        <dbReference type="Pfam" id="PF01593"/>
    </source>
</evidence>
<dbReference type="GO" id="GO:0046592">
    <property type="term" value="F:polyamine oxidase activity"/>
    <property type="evidence" value="ECO:0007669"/>
    <property type="project" value="TreeGrafter"/>
</dbReference>
<organism evidence="2 3">
    <name type="scientific">Cloeon dipterum</name>
    <dbReference type="NCBI Taxonomy" id="197152"/>
    <lineage>
        <taxon>Eukaryota</taxon>
        <taxon>Metazoa</taxon>
        <taxon>Ecdysozoa</taxon>
        <taxon>Arthropoda</taxon>
        <taxon>Hexapoda</taxon>
        <taxon>Insecta</taxon>
        <taxon>Pterygota</taxon>
        <taxon>Palaeoptera</taxon>
        <taxon>Ephemeroptera</taxon>
        <taxon>Pisciforma</taxon>
        <taxon>Baetidae</taxon>
        <taxon>Cloeon</taxon>
    </lineage>
</organism>
<proteinExistence type="predicted"/>
<dbReference type="PANTHER" id="PTHR10742">
    <property type="entry name" value="FLAVIN MONOAMINE OXIDASE"/>
    <property type="match status" value="1"/>
</dbReference>
<dbReference type="Proteomes" id="UP000494165">
    <property type="component" value="Unassembled WGS sequence"/>
</dbReference>
<dbReference type="AlphaFoldDB" id="A0A8S1DDK8"/>
<accession>A0A8S1DDK8</accession>
<evidence type="ECO:0000313" key="3">
    <source>
        <dbReference type="Proteomes" id="UP000494165"/>
    </source>
</evidence>
<comment type="caution">
    <text evidence="2">The sequence shown here is derived from an EMBL/GenBank/DDBJ whole genome shotgun (WGS) entry which is preliminary data.</text>
</comment>
<keyword evidence="3" id="KW-1185">Reference proteome</keyword>
<feature type="domain" description="Amine oxidase" evidence="1">
    <location>
        <begin position="54"/>
        <end position="496"/>
    </location>
</feature>
<evidence type="ECO:0000313" key="2">
    <source>
        <dbReference type="EMBL" id="CAB3378580.1"/>
    </source>
</evidence>
<dbReference type="PANTHER" id="PTHR10742:SF416">
    <property type="entry name" value="SPERMINE OXIDASE"/>
    <property type="match status" value="1"/>
</dbReference>
<dbReference type="PRINTS" id="PR00419">
    <property type="entry name" value="ADXRDTASE"/>
</dbReference>